<protein>
    <submittedName>
        <fullName evidence="1">Gp227</fullName>
    </submittedName>
</protein>
<gene>
    <name evidence="1" type="primary">227</name>
    <name evidence="1" type="ORF">G_227</name>
</gene>
<reference evidence="1 2" key="1">
    <citation type="submission" date="2011-09" db="EMBL/GenBank/DDBJ databases">
        <authorList>
            <person name="Pope W.H."/>
            <person name="Pedulla M.L."/>
            <person name="Ford M.E."/>
            <person name="Peebles C.L."/>
            <person name="Hatfull G.H."/>
            <person name="Hendrix R.W."/>
        </authorList>
    </citation>
    <scope>NUCLEOTIDE SEQUENCE [LARGE SCALE GENOMIC DNA]</scope>
    <source>
        <strain evidence="1">G</strain>
    </source>
</reference>
<proteinExistence type="predicted"/>
<dbReference type="EMBL" id="JN638751">
    <property type="protein sequence ID" value="AEO93486.1"/>
    <property type="molecule type" value="Genomic_DNA"/>
</dbReference>
<evidence type="ECO:0000313" key="2">
    <source>
        <dbReference type="Proteomes" id="UP000009273"/>
    </source>
</evidence>
<keyword evidence="2" id="KW-1185">Reference proteome</keyword>
<name>G3M9W8_9CAUD</name>
<accession>G3M9W8</accession>
<organism evidence="1 2">
    <name type="scientific">Bacillus phage G</name>
    <dbReference type="NCBI Taxonomy" id="2884420"/>
    <lineage>
        <taxon>Viruses</taxon>
        <taxon>Duplodnaviria</taxon>
        <taxon>Heunggongvirae</taxon>
        <taxon>Uroviricota</taxon>
        <taxon>Caudoviricetes</taxon>
        <taxon>Donellivirus</taxon>
        <taxon>Donellivirus gee</taxon>
    </lineage>
</organism>
<sequence length="166" mass="19332">MGYWGHHPLSGDAPLDALYDLDELLFTPKELLNYELRYNAEEYSKRLKEKLSQAIMIEYYDDHEFVLPFKIVELKIRIEDEILSRKVKNMIKDGGAAYRGYNVNKMKSTKENNYNNLKTPYDFACQLYDLWDSLMSGEISFDTLTNSKGLFETLNESKGMGLINTD</sequence>
<evidence type="ECO:0000313" key="1">
    <source>
        <dbReference type="EMBL" id="AEO93486.1"/>
    </source>
</evidence>
<dbReference type="RefSeq" id="YP_009015530.1">
    <property type="nucleotide sequence ID" value="NC_023719.1"/>
</dbReference>
<dbReference type="Proteomes" id="UP000009273">
    <property type="component" value="Segment"/>
</dbReference>
<dbReference type="KEGG" id="vg:18563442"/>
<dbReference type="GeneID" id="18563442"/>